<evidence type="ECO:0000256" key="2">
    <source>
        <dbReference type="ARBA" id="ARBA00023125"/>
    </source>
</evidence>
<organism evidence="5 6">
    <name type="scientific">Vibrio ostreae</name>
    <dbReference type="NCBI Taxonomy" id="2841925"/>
    <lineage>
        <taxon>Bacteria</taxon>
        <taxon>Pseudomonadati</taxon>
        <taxon>Pseudomonadota</taxon>
        <taxon>Gammaproteobacteria</taxon>
        <taxon>Vibrionales</taxon>
        <taxon>Vibrionaceae</taxon>
        <taxon>Vibrio</taxon>
    </lineage>
</organism>
<sequence>MKLTIILVLLGGVMMIGWGFHRRCNAHLQELVTQVARLRQDNCKLLNHNCQLMKQIEVREIWQENHIANLIPTLSRLSVGHDKQQGKQAHLAIRCSLGRLSRSTVADLPRAAPPNISYRLIDIMTSVRACWQDELQHAGIKVERDIRISDEMIELRQWGADIIFNAIFSHTLQRLTPGQILSIECQSVAGKAVIRFSDHGLSCAYLAQVMLFDREGHLLSLPTLTRDTGGELIICSGEQGNLVELSWSLACQGAGKILDDCEGASTTALTAQGDWLSKLEQLVCVHFSEPDFSTARAARLLLLSERSLQRRLKQLTNRTFTEYLTHYRLEQACLQLRSGARVSDVAFECGFNDPSYFSQRFKQYYGLSPSQYIANGYRL</sequence>
<dbReference type="InterPro" id="IPR018060">
    <property type="entry name" value="HTH_AraC"/>
</dbReference>
<feature type="domain" description="HTH araC/xylS-type" evidence="4">
    <location>
        <begin position="277"/>
        <end position="375"/>
    </location>
</feature>
<dbReference type="RefSeq" id="WP_218562833.1">
    <property type="nucleotide sequence ID" value="NZ_CP076643.1"/>
</dbReference>
<evidence type="ECO:0000259" key="4">
    <source>
        <dbReference type="PROSITE" id="PS01124"/>
    </source>
</evidence>
<dbReference type="Proteomes" id="UP000694232">
    <property type="component" value="Chromosome 1"/>
</dbReference>
<dbReference type="PROSITE" id="PS00041">
    <property type="entry name" value="HTH_ARAC_FAMILY_1"/>
    <property type="match status" value="1"/>
</dbReference>
<dbReference type="KEGG" id="vos:KNV97_07590"/>
<protein>
    <submittedName>
        <fullName evidence="5">Helix-turn-helix transcriptional regulator</fullName>
    </submittedName>
</protein>
<keyword evidence="3" id="KW-0804">Transcription</keyword>
<accession>A0A975UAK6</accession>
<evidence type="ECO:0000313" key="6">
    <source>
        <dbReference type="Proteomes" id="UP000694232"/>
    </source>
</evidence>
<name>A0A975UAK6_9VIBR</name>
<evidence type="ECO:0000256" key="1">
    <source>
        <dbReference type="ARBA" id="ARBA00023015"/>
    </source>
</evidence>
<keyword evidence="6" id="KW-1185">Reference proteome</keyword>
<dbReference type="SMART" id="SM00342">
    <property type="entry name" value="HTH_ARAC"/>
    <property type="match status" value="1"/>
</dbReference>
<evidence type="ECO:0000256" key="3">
    <source>
        <dbReference type="ARBA" id="ARBA00023163"/>
    </source>
</evidence>
<dbReference type="GO" id="GO:0003700">
    <property type="term" value="F:DNA-binding transcription factor activity"/>
    <property type="evidence" value="ECO:0007669"/>
    <property type="project" value="InterPro"/>
</dbReference>
<dbReference type="GO" id="GO:0043565">
    <property type="term" value="F:sequence-specific DNA binding"/>
    <property type="evidence" value="ECO:0007669"/>
    <property type="project" value="InterPro"/>
</dbReference>
<keyword evidence="1" id="KW-0805">Transcription regulation</keyword>
<dbReference type="PANTHER" id="PTHR43280:SF28">
    <property type="entry name" value="HTH-TYPE TRANSCRIPTIONAL ACTIVATOR RHAS"/>
    <property type="match status" value="1"/>
</dbReference>
<dbReference type="InterPro" id="IPR018062">
    <property type="entry name" value="HTH_AraC-typ_CS"/>
</dbReference>
<evidence type="ECO:0000313" key="5">
    <source>
        <dbReference type="EMBL" id="QXO18143.1"/>
    </source>
</evidence>
<dbReference type="Pfam" id="PF12833">
    <property type="entry name" value="HTH_18"/>
    <property type="match status" value="1"/>
</dbReference>
<dbReference type="PANTHER" id="PTHR43280">
    <property type="entry name" value="ARAC-FAMILY TRANSCRIPTIONAL REGULATOR"/>
    <property type="match status" value="1"/>
</dbReference>
<dbReference type="PROSITE" id="PS01124">
    <property type="entry name" value="HTH_ARAC_FAMILY_2"/>
    <property type="match status" value="1"/>
</dbReference>
<dbReference type="AlphaFoldDB" id="A0A975UAK6"/>
<dbReference type="EMBL" id="CP076643">
    <property type="protein sequence ID" value="QXO18143.1"/>
    <property type="molecule type" value="Genomic_DNA"/>
</dbReference>
<proteinExistence type="predicted"/>
<gene>
    <name evidence="5" type="ORF">KNV97_07590</name>
</gene>
<reference evidence="5" key="1">
    <citation type="submission" date="2021-06" db="EMBL/GenBank/DDBJ databases">
        <title>Vibrio nov. sp., novel gut bacterium isolated from Yellow Sea oyster.</title>
        <authorList>
            <person name="Muhammad N."/>
            <person name="Nguyen T.H."/>
            <person name="Lee Y.-J."/>
            <person name="Ko J."/>
            <person name="Kim S.-G."/>
        </authorList>
    </citation>
    <scope>NUCLEOTIDE SEQUENCE</scope>
    <source>
        <strain evidence="5">OG9-811</strain>
    </source>
</reference>
<keyword evidence="2" id="KW-0238">DNA-binding</keyword>